<comment type="caution">
    <text evidence="1">The sequence shown here is derived from an EMBL/GenBank/DDBJ whole genome shotgun (WGS) entry which is preliminary data.</text>
</comment>
<name>A0ACC0ZUS5_9ROSI</name>
<evidence type="ECO:0000313" key="1">
    <source>
        <dbReference type="EMBL" id="KAJ0078708.1"/>
    </source>
</evidence>
<proteinExistence type="predicted"/>
<keyword evidence="2" id="KW-1185">Reference proteome</keyword>
<protein>
    <submittedName>
        <fullName evidence="1">Uncharacterized protein</fullName>
    </submittedName>
</protein>
<dbReference type="EMBL" id="CM047909">
    <property type="protein sequence ID" value="KAJ0078708.1"/>
    <property type="molecule type" value="Genomic_DNA"/>
</dbReference>
<sequence>MASVVTFRVSPSSAINLEYKPRFRVRTQSLGDGDSSVLSSDSVVVNGGSVTREKVKDGTLVHSGNGRIKPRIEEKKLVKDAVSEDLEVLWEDGYGTKSVKDYLDEAKEMVKPDGGPPRWFCPVDCGPPLEGSPTLLFLPGLDGLGLGLILHQKPLGKAFEVQCLHIPVYDRTPFEGLYFPKPVKSSLINKCTLFSSLQLNGCIKPSI</sequence>
<dbReference type="Proteomes" id="UP001164250">
    <property type="component" value="Chromosome 13"/>
</dbReference>
<gene>
    <name evidence="1" type="ORF">Patl1_23395</name>
</gene>
<evidence type="ECO:0000313" key="2">
    <source>
        <dbReference type="Proteomes" id="UP001164250"/>
    </source>
</evidence>
<accession>A0ACC0ZUS5</accession>
<organism evidence="1 2">
    <name type="scientific">Pistacia atlantica</name>
    <dbReference type="NCBI Taxonomy" id="434234"/>
    <lineage>
        <taxon>Eukaryota</taxon>
        <taxon>Viridiplantae</taxon>
        <taxon>Streptophyta</taxon>
        <taxon>Embryophyta</taxon>
        <taxon>Tracheophyta</taxon>
        <taxon>Spermatophyta</taxon>
        <taxon>Magnoliopsida</taxon>
        <taxon>eudicotyledons</taxon>
        <taxon>Gunneridae</taxon>
        <taxon>Pentapetalae</taxon>
        <taxon>rosids</taxon>
        <taxon>malvids</taxon>
        <taxon>Sapindales</taxon>
        <taxon>Anacardiaceae</taxon>
        <taxon>Pistacia</taxon>
    </lineage>
</organism>
<reference evidence="2" key="1">
    <citation type="journal article" date="2023" name="G3 (Bethesda)">
        <title>Genome assembly and association tests identify interacting loci associated with vigor, precocity, and sex in interspecific pistachio rootstocks.</title>
        <authorList>
            <person name="Palmer W."/>
            <person name="Jacygrad E."/>
            <person name="Sagayaradj S."/>
            <person name="Cavanaugh K."/>
            <person name="Han R."/>
            <person name="Bertier L."/>
            <person name="Beede B."/>
            <person name="Kafkas S."/>
            <person name="Golino D."/>
            <person name="Preece J."/>
            <person name="Michelmore R."/>
        </authorList>
    </citation>
    <scope>NUCLEOTIDE SEQUENCE [LARGE SCALE GENOMIC DNA]</scope>
</reference>